<reference evidence="2" key="1">
    <citation type="journal article" date="2019" name="Int. J. Syst. Evol. Microbiol.">
        <title>The Global Catalogue of Microorganisms (GCM) 10K type strain sequencing project: providing services to taxonomists for standard genome sequencing and annotation.</title>
        <authorList>
            <consortium name="The Broad Institute Genomics Platform"/>
            <consortium name="The Broad Institute Genome Sequencing Center for Infectious Disease"/>
            <person name="Wu L."/>
            <person name="Ma J."/>
        </authorList>
    </citation>
    <scope>NUCLEOTIDE SEQUENCE [LARGE SCALE GENOMIC DNA]</scope>
    <source>
        <strain evidence="2">CGMCC 1.14993</strain>
    </source>
</reference>
<protein>
    <submittedName>
        <fullName evidence="1">Uncharacterized protein</fullName>
    </submittedName>
</protein>
<gene>
    <name evidence="1" type="ORF">GCM10007380_18050</name>
</gene>
<sequence length="99" mass="11647">MKKEWFARLNGLGINEVSNENMTIYFINEENVDEAVKDLSRKVKWDENWLIIGFEDETDDVIFINQLTGEVCTAYEFEKSWEVVSLFSSVNEFLKAYGY</sequence>
<evidence type="ECO:0000313" key="1">
    <source>
        <dbReference type="EMBL" id="GGI13465.1"/>
    </source>
</evidence>
<dbReference type="RefSeq" id="WP_087998192.1">
    <property type="nucleotide sequence ID" value="NZ_BMHB01000001.1"/>
</dbReference>
<comment type="caution">
    <text evidence="1">The sequence shown here is derived from an EMBL/GenBank/DDBJ whole genome shotgun (WGS) entry which is preliminary data.</text>
</comment>
<dbReference type="EMBL" id="BMHB01000001">
    <property type="protein sequence ID" value="GGI13465.1"/>
    <property type="molecule type" value="Genomic_DNA"/>
</dbReference>
<dbReference type="Proteomes" id="UP000626244">
    <property type="component" value="Unassembled WGS sequence"/>
</dbReference>
<dbReference type="OrthoDB" id="2870488at2"/>
<name>A0A8J3AGJ9_9BACI</name>
<accession>A0A8J3AGJ9</accession>
<organism evidence="1 2">
    <name type="scientific">Gottfriedia solisilvae</name>
    <dbReference type="NCBI Taxonomy" id="1516104"/>
    <lineage>
        <taxon>Bacteria</taxon>
        <taxon>Bacillati</taxon>
        <taxon>Bacillota</taxon>
        <taxon>Bacilli</taxon>
        <taxon>Bacillales</taxon>
        <taxon>Bacillaceae</taxon>
        <taxon>Gottfriedia</taxon>
    </lineage>
</organism>
<dbReference type="AlphaFoldDB" id="A0A8J3AGJ9"/>
<keyword evidence="2" id="KW-1185">Reference proteome</keyword>
<proteinExistence type="predicted"/>
<evidence type="ECO:0000313" key="2">
    <source>
        <dbReference type="Proteomes" id="UP000626244"/>
    </source>
</evidence>